<keyword evidence="2" id="KW-0460">Magnesium</keyword>
<feature type="binding site" evidence="2">
    <location>
        <position position="132"/>
    </location>
    <ligand>
        <name>Mg(2+)</name>
        <dbReference type="ChEBI" id="CHEBI:18420"/>
        <label>1</label>
    </ligand>
</feature>
<dbReference type="GO" id="GO:0009229">
    <property type="term" value="P:thiamine diphosphate biosynthetic process"/>
    <property type="evidence" value="ECO:0007669"/>
    <property type="project" value="UniProtKB-UniRule"/>
</dbReference>
<dbReference type="EC" id="2.7.4.16" evidence="2"/>
<dbReference type="PANTHER" id="PTHR30270">
    <property type="entry name" value="THIAMINE-MONOPHOSPHATE KINASE"/>
    <property type="match status" value="1"/>
</dbReference>
<dbReference type="GO" id="GO:0005524">
    <property type="term" value="F:ATP binding"/>
    <property type="evidence" value="ECO:0007669"/>
    <property type="project" value="UniProtKB-UniRule"/>
</dbReference>
<feature type="binding site" evidence="2">
    <location>
        <position position="39"/>
    </location>
    <ligand>
        <name>Mg(2+)</name>
        <dbReference type="ChEBI" id="CHEBI:18420"/>
        <label>3</label>
    </ligand>
</feature>
<dbReference type="SUPFAM" id="SSF55326">
    <property type="entry name" value="PurM N-terminal domain-like"/>
    <property type="match status" value="1"/>
</dbReference>
<proteinExistence type="inferred from homology"/>
<dbReference type="EMBL" id="FNFO01000009">
    <property type="protein sequence ID" value="SDL99405.1"/>
    <property type="molecule type" value="Genomic_DNA"/>
</dbReference>
<feature type="binding site" evidence="2">
    <location>
        <position position="53"/>
    </location>
    <ligand>
        <name>Mg(2+)</name>
        <dbReference type="ChEBI" id="CHEBI:18420"/>
        <label>4</label>
    </ligand>
</feature>
<dbReference type="PANTHER" id="PTHR30270:SF0">
    <property type="entry name" value="THIAMINE-MONOPHOSPHATE KINASE"/>
    <property type="match status" value="1"/>
</dbReference>
<dbReference type="Proteomes" id="UP000198510">
    <property type="component" value="Unassembled WGS sequence"/>
</dbReference>
<feature type="binding site" evidence="2">
    <location>
        <position position="84"/>
    </location>
    <ligand>
        <name>Mg(2+)</name>
        <dbReference type="ChEBI" id="CHEBI:18420"/>
        <label>4</label>
    </ligand>
</feature>
<feature type="domain" description="PurM-like N-terminal" evidence="3">
    <location>
        <begin position="37"/>
        <end position="149"/>
    </location>
</feature>
<feature type="binding site" evidence="2">
    <location>
        <position position="39"/>
    </location>
    <ligand>
        <name>Mg(2+)</name>
        <dbReference type="ChEBI" id="CHEBI:18420"/>
        <label>4</label>
    </ligand>
</feature>
<dbReference type="Pfam" id="PF00586">
    <property type="entry name" value="AIRS"/>
    <property type="match status" value="1"/>
</dbReference>
<feature type="domain" description="PurM-like C-terminal" evidence="4">
    <location>
        <begin position="162"/>
        <end position="279"/>
    </location>
</feature>
<dbReference type="Gene3D" id="3.30.1330.10">
    <property type="entry name" value="PurM-like, N-terminal domain"/>
    <property type="match status" value="1"/>
</dbReference>
<feature type="binding site" evidence="2">
    <location>
        <position position="340"/>
    </location>
    <ligand>
        <name>substrate</name>
    </ligand>
</feature>
<dbReference type="Gene3D" id="3.90.650.10">
    <property type="entry name" value="PurM-like C-terminal domain"/>
    <property type="match status" value="1"/>
</dbReference>
<feature type="binding site" evidence="2">
    <location>
        <position position="235"/>
    </location>
    <ligand>
        <name>Mg(2+)</name>
        <dbReference type="ChEBI" id="CHEBI:18420"/>
        <label>3</label>
    </ligand>
</feature>
<protein>
    <recommendedName>
        <fullName evidence="2">Thiamine-monophosphate kinase</fullName>
        <shortName evidence="2">TMP kinase</shortName>
        <shortName evidence="2">Thiamine-phosphate kinase</shortName>
        <ecNumber evidence="2">2.7.4.16</ecNumber>
    </recommendedName>
</protein>
<dbReference type="UniPathway" id="UPA00060">
    <property type="reaction ID" value="UER00142"/>
</dbReference>
<dbReference type="Pfam" id="PF02769">
    <property type="entry name" value="AIRS_C"/>
    <property type="match status" value="1"/>
</dbReference>
<dbReference type="InterPro" id="IPR016188">
    <property type="entry name" value="PurM-like_N"/>
</dbReference>
<keyword evidence="2" id="KW-0808">Transferase</keyword>
<accession>A0A1G9PMU2</accession>
<feature type="binding site" evidence="2">
    <location>
        <begin position="131"/>
        <end position="132"/>
    </location>
    <ligand>
        <name>ATP</name>
        <dbReference type="ChEBI" id="CHEBI:30616"/>
    </ligand>
</feature>
<dbReference type="GO" id="GO:0009030">
    <property type="term" value="F:thiamine-phosphate kinase activity"/>
    <property type="evidence" value="ECO:0007669"/>
    <property type="project" value="UniProtKB-UniRule"/>
</dbReference>
<dbReference type="RefSeq" id="WP_089685823.1">
    <property type="nucleotide sequence ID" value="NZ_FNFO01000009.1"/>
</dbReference>
<keyword evidence="6" id="KW-1185">Reference proteome</keyword>
<feature type="binding site" evidence="2">
    <location>
        <position position="84"/>
    </location>
    <ligand>
        <name>Mg(2+)</name>
        <dbReference type="ChEBI" id="CHEBI:18420"/>
        <label>3</label>
    </ligand>
</feature>
<comment type="pathway">
    <text evidence="2">Cofactor biosynthesis; thiamine diphosphate biosynthesis; thiamine diphosphate from thiamine phosphate: step 1/1.</text>
</comment>
<feature type="binding site" evidence="2">
    <location>
        <position position="288"/>
    </location>
    <ligand>
        <name>substrate</name>
    </ligand>
</feature>
<evidence type="ECO:0000259" key="4">
    <source>
        <dbReference type="Pfam" id="PF02769"/>
    </source>
</evidence>
<feature type="binding site" evidence="2">
    <location>
        <position position="55"/>
    </location>
    <ligand>
        <name>Mg(2+)</name>
        <dbReference type="ChEBI" id="CHEBI:18420"/>
        <label>2</label>
    </ligand>
</feature>
<dbReference type="PIRSF" id="PIRSF005303">
    <property type="entry name" value="Thiam_monoph_kin"/>
    <property type="match status" value="1"/>
</dbReference>
<evidence type="ECO:0000313" key="6">
    <source>
        <dbReference type="Proteomes" id="UP000198510"/>
    </source>
</evidence>
<sequence>MTEEKRTEIAAIGEFGLIDRLQQQITLQQESTVYGIGDDAAVIQTGELCTVVTTDLLTEGVHFDLRYVPLRHLGYKAVAVNVSDVAAMNAIPRQITVSMALSNRFSVEAVEELYAGIRLACEQYKVDLVGGDTTASGAGLTLSVTALGTAAPHELVYRNGARVGDVICVSGDLGAAYMGLQVLEREKEVFIANPNMQPQLESYEYIVGRQLKPEARMDLIHELRELGIRPTAMIDISDGLASELFHISHRSGVGIAINEDKIPVAEETGRAADEFRIDATTCALNGGEDYELLFTLDPADYERISKETDITAIGLVRKAEEGLYLITRGSNRRPLQAQGWQHFKKK</sequence>
<comment type="function">
    <text evidence="2">Catalyzes the ATP-dependent phosphorylation of thiamine-monophosphate (TMP) to form thiamine-pyrophosphate (TPP), the active form of vitamin B1.</text>
</comment>
<comment type="similarity">
    <text evidence="2">Belongs to the thiamine-monophosphate kinase family.</text>
</comment>
<dbReference type="GO" id="GO:0000287">
    <property type="term" value="F:magnesium ion binding"/>
    <property type="evidence" value="ECO:0007669"/>
    <property type="project" value="UniProtKB-UniRule"/>
</dbReference>
<feature type="binding site" evidence="2">
    <location>
        <position position="114"/>
    </location>
    <ligand>
        <name>ATP</name>
        <dbReference type="ChEBI" id="CHEBI:30616"/>
    </ligand>
</feature>
<keyword evidence="2" id="KW-0547">Nucleotide-binding</keyword>
<dbReference type="STRING" id="1075417.SAMN05421823_109228"/>
<dbReference type="InterPro" id="IPR010918">
    <property type="entry name" value="PurM-like_C_dom"/>
</dbReference>
<comment type="catalytic activity">
    <reaction evidence="2">
        <text>thiamine phosphate + ATP = thiamine diphosphate + ADP</text>
        <dbReference type="Rhea" id="RHEA:15913"/>
        <dbReference type="ChEBI" id="CHEBI:30616"/>
        <dbReference type="ChEBI" id="CHEBI:37575"/>
        <dbReference type="ChEBI" id="CHEBI:58937"/>
        <dbReference type="ChEBI" id="CHEBI:456216"/>
        <dbReference type="EC" id="2.7.4.16"/>
    </reaction>
</comment>
<dbReference type="InterPro" id="IPR006283">
    <property type="entry name" value="ThiL-like"/>
</dbReference>
<dbReference type="NCBIfam" id="TIGR01379">
    <property type="entry name" value="thiL"/>
    <property type="match status" value="1"/>
</dbReference>
<comment type="miscellaneous">
    <text evidence="2">Reaction mechanism of ThiL seems to utilize a direct, inline transfer of the gamma-phosphate of ATP to TMP rather than a phosphorylated enzyme intermediate.</text>
</comment>
<keyword evidence="2" id="KW-0479">Metal-binding</keyword>
<keyword evidence="2 5" id="KW-0418">Kinase</keyword>
<keyword evidence="1 2" id="KW-0784">Thiamine biosynthesis</keyword>
<dbReference type="InterPro" id="IPR036676">
    <property type="entry name" value="PurM-like_C_sf"/>
</dbReference>
<feature type="binding site" evidence="2">
    <location>
        <position position="158"/>
    </location>
    <ligand>
        <name>ATP</name>
        <dbReference type="ChEBI" id="CHEBI:30616"/>
    </ligand>
</feature>
<feature type="binding site" evidence="2">
    <location>
        <position position="62"/>
    </location>
    <ligand>
        <name>substrate</name>
    </ligand>
</feature>
<evidence type="ECO:0000256" key="1">
    <source>
        <dbReference type="ARBA" id="ARBA00022977"/>
    </source>
</evidence>
<keyword evidence="2" id="KW-0067">ATP-binding</keyword>
<dbReference type="OrthoDB" id="9802811at2"/>
<feature type="binding site" evidence="2">
    <location>
        <position position="238"/>
    </location>
    <ligand>
        <name>Mg(2+)</name>
        <dbReference type="ChEBI" id="CHEBI:18420"/>
        <label>5</label>
    </ligand>
</feature>
<reference evidence="5 6" key="1">
    <citation type="submission" date="2016-10" db="EMBL/GenBank/DDBJ databases">
        <authorList>
            <person name="de Groot N.N."/>
        </authorList>
    </citation>
    <scope>NUCLEOTIDE SEQUENCE [LARGE SCALE GENOMIC DNA]</scope>
    <source>
        <strain evidence="5 6">DSM 25186</strain>
    </source>
</reference>
<evidence type="ECO:0000313" key="5">
    <source>
        <dbReference type="EMBL" id="SDL99405.1"/>
    </source>
</evidence>
<name>A0A1G9PMU2_9BACT</name>
<evidence type="ECO:0000256" key="2">
    <source>
        <dbReference type="HAMAP-Rule" id="MF_02128"/>
    </source>
</evidence>
<evidence type="ECO:0000259" key="3">
    <source>
        <dbReference type="Pfam" id="PF00586"/>
    </source>
</evidence>
<organism evidence="5 6">
    <name type="scientific">Catalinimonas alkaloidigena</name>
    <dbReference type="NCBI Taxonomy" id="1075417"/>
    <lineage>
        <taxon>Bacteria</taxon>
        <taxon>Pseudomonadati</taxon>
        <taxon>Bacteroidota</taxon>
        <taxon>Cytophagia</taxon>
        <taxon>Cytophagales</taxon>
        <taxon>Catalimonadaceae</taxon>
        <taxon>Catalinimonas</taxon>
    </lineage>
</organism>
<feature type="binding site" evidence="2">
    <location>
        <position position="55"/>
    </location>
    <ligand>
        <name>Mg(2+)</name>
        <dbReference type="ChEBI" id="CHEBI:18420"/>
        <label>1</label>
    </ligand>
</feature>
<dbReference type="GO" id="GO:0009228">
    <property type="term" value="P:thiamine biosynthetic process"/>
    <property type="evidence" value="ECO:0007669"/>
    <property type="project" value="UniProtKB-KW"/>
</dbReference>
<feature type="binding site" evidence="2">
    <location>
        <position position="54"/>
    </location>
    <ligand>
        <name>Mg(2+)</name>
        <dbReference type="ChEBI" id="CHEBI:18420"/>
        <label>1</label>
    </ligand>
</feature>
<feature type="binding site" evidence="2">
    <location>
        <position position="84"/>
    </location>
    <ligand>
        <name>Mg(2+)</name>
        <dbReference type="ChEBI" id="CHEBI:18420"/>
        <label>2</label>
    </ligand>
</feature>
<gene>
    <name evidence="2" type="primary">thiL</name>
    <name evidence="5" type="ORF">SAMN05421823_109228</name>
</gene>
<dbReference type="InterPro" id="IPR036921">
    <property type="entry name" value="PurM-like_N_sf"/>
</dbReference>
<dbReference type="CDD" id="cd02194">
    <property type="entry name" value="ThiL"/>
    <property type="match status" value="1"/>
</dbReference>
<dbReference type="HAMAP" id="MF_02128">
    <property type="entry name" value="TMP_kinase"/>
    <property type="match status" value="1"/>
</dbReference>
<dbReference type="SUPFAM" id="SSF56042">
    <property type="entry name" value="PurM C-terminal domain-like"/>
    <property type="match status" value="1"/>
</dbReference>
<feature type="binding site" evidence="2">
    <location>
        <position position="237"/>
    </location>
    <ligand>
        <name>ATP</name>
        <dbReference type="ChEBI" id="CHEBI:30616"/>
    </ligand>
</feature>
<dbReference type="AlphaFoldDB" id="A0A1G9PMU2"/>